<protein>
    <submittedName>
        <fullName evidence="1">Uncharacterized protein</fullName>
    </submittedName>
</protein>
<reference evidence="1 2" key="1">
    <citation type="submission" date="2014-04" db="EMBL/GenBank/DDBJ databases">
        <authorList>
            <consortium name="DOE Joint Genome Institute"/>
            <person name="Kuo A."/>
            <person name="Kohler A."/>
            <person name="Jargeat P."/>
            <person name="Nagy L.G."/>
            <person name="Floudas D."/>
            <person name="Copeland A."/>
            <person name="Barry K.W."/>
            <person name="Cichocki N."/>
            <person name="Veneault-Fourrey C."/>
            <person name="LaButti K."/>
            <person name="Lindquist E.A."/>
            <person name="Lipzen A."/>
            <person name="Lundell T."/>
            <person name="Morin E."/>
            <person name="Murat C."/>
            <person name="Sun H."/>
            <person name="Tunlid A."/>
            <person name="Henrissat B."/>
            <person name="Grigoriev I.V."/>
            <person name="Hibbett D.S."/>
            <person name="Martin F."/>
            <person name="Nordberg H.P."/>
            <person name="Cantor M.N."/>
            <person name="Hua S.X."/>
        </authorList>
    </citation>
    <scope>NUCLEOTIDE SEQUENCE [LARGE SCALE GENOMIC DNA]</scope>
    <source>
        <strain evidence="1 2">Ve08.2h10</strain>
    </source>
</reference>
<proteinExistence type="predicted"/>
<sequence length="101" mass="11437">MFKLAEHSRSPITLPALTRSSLVTEDGSLFVQSLGLLGKADRSGQHFNMQRRRLLFHSTDVRFPLNVQLPNYIPLRPVRSTKCRCSPCEGSQSHQYQALLV</sequence>
<dbReference type="EMBL" id="KN825245">
    <property type="protein sequence ID" value="KIK92772.1"/>
    <property type="molecule type" value="Genomic_DNA"/>
</dbReference>
<name>A0A0D0D794_9AGAM</name>
<dbReference type="Proteomes" id="UP000054538">
    <property type="component" value="Unassembled WGS sequence"/>
</dbReference>
<dbReference type="AlphaFoldDB" id="A0A0D0D794"/>
<accession>A0A0D0D794</accession>
<gene>
    <name evidence="1" type="ORF">PAXRUDRAFT_555476</name>
</gene>
<keyword evidence="2" id="KW-1185">Reference proteome</keyword>
<evidence type="ECO:0000313" key="1">
    <source>
        <dbReference type="EMBL" id="KIK92772.1"/>
    </source>
</evidence>
<reference evidence="2" key="2">
    <citation type="submission" date="2015-01" db="EMBL/GenBank/DDBJ databases">
        <title>Evolutionary Origins and Diversification of the Mycorrhizal Mutualists.</title>
        <authorList>
            <consortium name="DOE Joint Genome Institute"/>
            <consortium name="Mycorrhizal Genomics Consortium"/>
            <person name="Kohler A."/>
            <person name="Kuo A."/>
            <person name="Nagy L.G."/>
            <person name="Floudas D."/>
            <person name="Copeland A."/>
            <person name="Barry K.W."/>
            <person name="Cichocki N."/>
            <person name="Veneault-Fourrey C."/>
            <person name="LaButti K."/>
            <person name="Lindquist E.A."/>
            <person name="Lipzen A."/>
            <person name="Lundell T."/>
            <person name="Morin E."/>
            <person name="Murat C."/>
            <person name="Riley R."/>
            <person name="Ohm R."/>
            <person name="Sun H."/>
            <person name="Tunlid A."/>
            <person name="Henrissat B."/>
            <person name="Grigoriev I.V."/>
            <person name="Hibbett D.S."/>
            <person name="Martin F."/>
        </authorList>
    </citation>
    <scope>NUCLEOTIDE SEQUENCE [LARGE SCALE GENOMIC DNA]</scope>
    <source>
        <strain evidence="2">Ve08.2h10</strain>
    </source>
</reference>
<evidence type="ECO:0000313" key="2">
    <source>
        <dbReference type="Proteomes" id="UP000054538"/>
    </source>
</evidence>
<dbReference type="HOGENOM" id="CLU_2292574_0_0_1"/>
<dbReference type="InParanoid" id="A0A0D0D794"/>
<organism evidence="1 2">
    <name type="scientific">Paxillus rubicundulus Ve08.2h10</name>
    <dbReference type="NCBI Taxonomy" id="930991"/>
    <lineage>
        <taxon>Eukaryota</taxon>
        <taxon>Fungi</taxon>
        <taxon>Dikarya</taxon>
        <taxon>Basidiomycota</taxon>
        <taxon>Agaricomycotina</taxon>
        <taxon>Agaricomycetes</taxon>
        <taxon>Agaricomycetidae</taxon>
        <taxon>Boletales</taxon>
        <taxon>Paxilineae</taxon>
        <taxon>Paxillaceae</taxon>
        <taxon>Paxillus</taxon>
    </lineage>
</organism>